<comment type="caution">
    <text evidence="1">The sequence shown here is derived from an EMBL/GenBank/DDBJ whole genome shotgun (WGS) entry which is preliminary data.</text>
</comment>
<dbReference type="Proteomes" id="UP000316778">
    <property type="component" value="Unassembled WGS sequence"/>
</dbReference>
<gene>
    <name evidence="1" type="ORF">LX66_2922</name>
</gene>
<evidence type="ECO:0000313" key="2">
    <source>
        <dbReference type="Proteomes" id="UP000316778"/>
    </source>
</evidence>
<proteinExistence type="predicted"/>
<dbReference type="EMBL" id="VLLG01000003">
    <property type="protein sequence ID" value="TWI88835.1"/>
    <property type="molecule type" value="Genomic_DNA"/>
</dbReference>
<protein>
    <submittedName>
        <fullName evidence="1">Uncharacterized protein</fullName>
    </submittedName>
</protein>
<organism evidence="1 2">
    <name type="scientific">Chitinophaga japonensis</name>
    <name type="common">Flexibacter japonensis</name>
    <dbReference type="NCBI Taxonomy" id="104662"/>
    <lineage>
        <taxon>Bacteria</taxon>
        <taxon>Pseudomonadati</taxon>
        <taxon>Bacteroidota</taxon>
        <taxon>Chitinophagia</taxon>
        <taxon>Chitinophagales</taxon>
        <taxon>Chitinophagaceae</taxon>
        <taxon>Chitinophaga</taxon>
    </lineage>
</organism>
<sequence length="39" mass="4218">MAAQAAARPGNARLQELFENAGMALRQAKTVNEVNTNFI</sequence>
<dbReference type="AlphaFoldDB" id="A0A562T5N1"/>
<name>A0A562T5N1_CHIJA</name>
<evidence type="ECO:0000313" key="1">
    <source>
        <dbReference type="EMBL" id="TWI88835.1"/>
    </source>
</evidence>
<reference evidence="1 2" key="1">
    <citation type="journal article" date="2013" name="Stand. Genomic Sci.">
        <title>Genomic Encyclopedia of Type Strains, Phase I: The one thousand microbial genomes (KMG-I) project.</title>
        <authorList>
            <person name="Kyrpides N.C."/>
            <person name="Woyke T."/>
            <person name="Eisen J.A."/>
            <person name="Garrity G."/>
            <person name="Lilburn T.G."/>
            <person name="Beck B.J."/>
            <person name="Whitman W.B."/>
            <person name="Hugenholtz P."/>
            <person name="Klenk H.P."/>
        </authorList>
    </citation>
    <scope>NUCLEOTIDE SEQUENCE [LARGE SCALE GENOMIC DNA]</scope>
    <source>
        <strain evidence="1 2">DSM 13484</strain>
    </source>
</reference>
<keyword evidence="2" id="KW-1185">Reference proteome</keyword>
<accession>A0A562T5N1</accession>